<evidence type="ECO:0000259" key="1">
    <source>
        <dbReference type="Pfam" id="PF01370"/>
    </source>
</evidence>
<dbReference type="GO" id="GO:0005737">
    <property type="term" value="C:cytoplasm"/>
    <property type="evidence" value="ECO:0007669"/>
    <property type="project" value="TreeGrafter"/>
</dbReference>
<dbReference type="KEGG" id="pfer:IRI77_28325"/>
<dbReference type="InterPro" id="IPR051783">
    <property type="entry name" value="NAD(P)-dependent_oxidoreduct"/>
</dbReference>
<dbReference type="RefSeq" id="WP_194448334.1">
    <property type="nucleotide sequence ID" value="NZ_CP063849.1"/>
</dbReference>
<dbReference type="PANTHER" id="PTHR48079">
    <property type="entry name" value="PROTEIN YEEZ"/>
    <property type="match status" value="1"/>
</dbReference>
<dbReference type="PANTHER" id="PTHR48079:SF6">
    <property type="entry name" value="NAD(P)-BINDING DOMAIN-CONTAINING PROTEIN-RELATED"/>
    <property type="match status" value="1"/>
</dbReference>
<dbReference type="EMBL" id="CP063849">
    <property type="protein sequence ID" value="QOY86665.1"/>
    <property type="molecule type" value="Genomic_DNA"/>
</dbReference>
<organism evidence="2 3">
    <name type="scientific">Paludibaculum fermentans</name>
    <dbReference type="NCBI Taxonomy" id="1473598"/>
    <lineage>
        <taxon>Bacteria</taxon>
        <taxon>Pseudomonadati</taxon>
        <taxon>Acidobacteriota</taxon>
        <taxon>Terriglobia</taxon>
        <taxon>Bryobacterales</taxon>
        <taxon>Bryobacteraceae</taxon>
        <taxon>Paludibaculum</taxon>
    </lineage>
</organism>
<protein>
    <submittedName>
        <fullName evidence="2">NAD(P)-dependent oxidoreductase</fullName>
    </submittedName>
</protein>
<dbReference type="AlphaFoldDB" id="A0A7S7SK56"/>
<dbReference type="InterPro" id="IPR036291">
    <property type="entry name" value="NAD(P)-bd_dom_sf"/>
</dbReference>
<keyword evidence="3" id="KW-1185">Reference proteome</keyword>
<feature type="domain" description="NAD-dependent epimerase/dehydratase" evidence="1">
    <location>
        <begin position="3"/>
        <end position="231"/>
    </location>
</feature>
<dbReference type="Pfam" id="PF01370">
    <property type="entry name" value="Epimerase"/>
    <property type="match status" value="1"/>
</dbReference>
<dbReference type="GO" id="GO:0004029">
    <property type="term" value="F:aldehyde dehydrogenase (NAD+) activity"/>
    <property type="evidence" value="ECO:0007669"/>
    <property type="project" value="TreeGrafter"/>
</dbReference>
<gene>
    <name evidence="2" type="ORF">IRI77_28325</name>
</gene>
<evidence type="ECO:0000313" key="2">
    <source>
        <dbReference type="EMBL" id="QOY86665.1"/>
    </source>
</evidence>
<accession>A0A7S7SK56</accession>
<evidence type="ECO:0000313" key="3">
    <source>
        <dbReference type="Proteomes" id="UP000593892"/>
    </source>
</evidence>
<name>A0A7S7SK56_PALFE</name>
<reference evidence="2 3" key="1">
    <citation type="submission" date="2020-10" db="EMBL/GenBank/DDBJ databases">
        <title>Complete genome sequence of Paludibaculum fermentans P105T, a facultatively anaerobic acidobacterium capable of dissimilatory Fe(III) reduction.</title>
        <authorList>
            <person name="Dedysh S.N."/>
            <person name="Beletsky A.V."/>
            <person name="Kulichevskaya I.S."/>
            <person name="Mardanov A.V."/>
            <person name="Ravin N.V."/>
        </authorList>
    </citation>
    <scope>NUCLEOTIDE SEQUENCE [LARGE SCALE GENOMIC DNA]</scope>
    <source>
        <strain evidence="2 3">P105</strain>
    </source>
</reference>
<dbReference type="InterPro" id="IPR001509">
    <property type="entry name" value="Epimerase_deHydtase"/>
</dbReference>
<dbReference type="SUPFAM" id="SSF51735">
    <property type="entry name" value="NAD(P)-binding Rossmann-fold domains"/>
    <property type="match status" value="1"/>
</dbReference>
<dbReference type="Proteomes" id="UP000593892">
    <property type="component" value="Chromosome"/>
</dbReference>
<proteinExistence type="predicted"/>
<sequence length="305" mass="32527">MKIFVAGASGAIGQPLVAHLVRQGHTVTGMIQTESGAQKMHALGATPALVNAFDGPGLEAALRASRAEIVIDELTALPATPMNLAAALPRDRRLRIEGGGNLRRAAQASGIRRYIQQSGAMFLSAGDGLADESVPMAVDASPGVAFCAQLYTDLEARALESTWTENVILRYGFLYGPNTWYSPDGGTAEMMRLGQFPIVGEGEAVWSFIHVEDAALATIAAISAPPGVYNIVDDSPAPSYVWLPCFAKWVGAPPPARVTEDFARTLAGEDAVYYGNKLRGASNAKARQVLQFQPRQTEWLETTEP</sequence>
<dbReference type="Gene3D" id="3.40.50.720">
    <property type="entry name" value="NAD(P)-binding Rossmann-like Domain"/>
    <property type="match status" value="1"/>
</dbReference>